<evidence type="ECO:0000313" key="3">
    <source>
        <dbReference type="EMBL" id="ACY48352.1"/>
    </source>
</evidence>
<name>D0MIP4_RHOM4</name>
<dbReference type="InterPro" id="IPR029058">
    <property type="entry name" value="AB_hydrolase_fold"/>
</dbReference>
<evidence type="ECO:0000259" key="2">
    <source>
        <dbReference type="Pfam" id="PF12697"/>
    </source>
</evidence>
<accession>D0MIP4</accession>
<dbReference type="eggNOG" id="COG2267">
    <property type="taxonomic scope" value="Bacteria"/>
</dbReference>
<dbReference type="RefSeq" id="WP_012843963.1">
    <property type="nucleotide sequence ID" value="NC_013501.1"/>
</dbReference>
<dbReference type="AlphaFoldDB" id="D0MIP4"/>
<dbReference type="InterPro" id="IPR000073">
    <property type="entry name" value="AB_hydrolase_1"/>
</dbReference>
<dbReference type="KEGG" id="rmr:Rmar_1465"/>
<protein>
    <submittedName>
        <fullName evidence="3">Alpha/beta hydrolase fold protein</fullName>
    </submittedName>
</protein>
<dbReference type="EMBL" id="CP001807">
    <property type="protein sequence ID" value="ACY48352.1"/>
    <property type="molecule type" value="Genomic_DNA"/>
</dbReference>
<dbReference type="HOGENOM" id="CLU_020336_13_2_10"/>
<keyword evidence="1 3" id="KW-0378">Hydrolase</keyword>
<dbReference type="PANTHER" id="PTHR43798">
    <property type="entry name" value="MONOACYLGLYCEROL LIPASE"/>
    <property type="match status" value="1"/>
</dbReference>
<dbReference type="Gene3D" id="3.40.50.1820">
    <property type="entry name" value="alpha/beta hydrolase"/>
    <property type="match status" value="1"/>
</dbReference>
<dbReference type="Proteomes" id="UP000002221">
    <property type="component" value="Chromosome"/>
</dbReference>
<organism evidence="3 4">
    <name type="scientific">Rhodothermus marinus (strain ATCC 43812 / DSM 4252 / R-10)</name>
    <name type="common">Rhodothermus obamensis</name>
    <dbReference type="NCBI Taxonomy" id="518766"/>
    <lineage>
        <taxon>Bacteria</taxon>
        <taxon>Pseudomonadati</taxon>
        <taxon>Rhodothermota</taxon>
        <taxon>Rhodothermia</taxon>
        <taxon>Rhodothermales</taxon>
        <taxon>Rhodothermaceae</taxon>
        <taxon>Rhodothermus</taxon>
    </lineage>
</organism>
<dbReference type="PANTHER" id="PTHR43798:SF31">
    <property type="entry name" value="AB HYDROLASE SUPERFAMILY PROTEIN YCLE"/>
    <property type="match status" value="1"/>
</dbReference>
<evidence type="ECO:0000313" key="4">
    <source>
        <dbReference type="Proteomes" id="UP000002221"/>
    </source>
</evidence>
<dbReference type="SUPFAM" id="SSF53474">
    <property type="entry name" value="alpha/beta-Hydrolases"/>
    <property type="match status" value="1"/>
</dbReference>
<proteinExistence type="predicted"/>
<dbReference type="PRINTS" id="PR00111">
    <property type="entry name" value="ABHYDROLASE"/>
</dbReference>
<dbReference type="Pfam" id="PF12697">
    <property type="entry name" value="Abhydrolase_6"/>
    <property type="match status" value="1"/>
</dbReference>
<dbReference type="OrthoDB" id="135231at2"/>
<evidence type="ECO:0000256" key="1">
    <source>
        <dbReference type="ARBA" id="ARBA00022801"/>
    </source>
</evidence>
<feature type="domain" description="AB hydrolase-1" evidence="2">
    <location>
        <begin position="27"/>
        <end position="275"/>
    </location>
</feature>
<reference evidence="3 4" key="1">
    <citation type="journal article" date="2009" name="Stand. Genomic Sci.">
        <title>Complete genome sequence of Rhodothermus marinus type strain (R-10).</title>
        <authorList>
            <person name="Nolan M."/>
            <person name="Tindall B.J."/>
            <person name="Pomrenke H."/>
            <person name="Lapidus A."/>
            <person name="Copeland A."/>
            <person name="Glavina Del Rio T."/>
            <person name="Lucas S."/>
            <person name="Chen F."/>
            <person name="Tice H."/>
            <person name="Cheng J.F."/>
            <person name="Saunders E."/>
            <person name="Han C."/>
            <person name="Bruce D."/>
            <person name="Goodwin L."/>
            <person name="Chain P."/>
            <person name="Pitluck S."/>
            <person name="Ovchinikova G."/>
            <person name="Pati A."/>
            <person name="Ivanova N."/>
            <person name="Mavromatis K."/>
            <person name="Chen A."/>
            <person name="Palaniappan K."/>
            <person name="Land M."/>
            <person name="Hauser L."/>
            <person name="Chang Y.J."/>
            <person name="Jeffries C.D."/>
            <person name="Brettin T."/>
            <person name="Goker M."/>
            <person name="Bristow J."/>
            <person name="Eisen J.A."/>
            <person name="Markowitz V."/>
            <person name="Hugenholtz P."/>
            <person name="Kyrpides N.C."/>
            <person name="Klenk H.P."/>
            <person name="Detter J.C."/>
        </authorList>
    </citation>
    <scope>NUCLEOTIDE SEQUENCE [LARGE SCALE GENOMIC DNA]</scope>
    <source>
        <strain evidence="4">ATCC 43812 / DSM 4252 / R-10</strain>
    </source>
</reference>
<dbReference type="InterPro" id="IPR050266">
    <property type="entry name" value="AB_hydrolase_sf"/>
</dbReference>
<dbReference type="STRING" id="518766.Rmar_1465"/>
<dbReference type="GO" id="GO:0016020">
    <property type="term" value="C:membrane"/>
    <property type="evidence" value="ECO:0007669"/>
    <property type="project" value="TreeGrafter"/>
</dbReference>
<gene>
    <name evidence="3" type="ordered locus">Rmar_1465</name>
</gene>
<sequence>MITYRIATELGPVRVVTDGIYRPGPPLVWLHGWTLSPWGWVALMPPALRTQRRWYALSLPGHLPDEDGPRTLLLTPERLAEALAQTIQDLTGEAPVQVVGHSLGGFWGLCLAVHRPTRLERLVLVSSFARGRLSGALARVQLADHGAGRALFRLGYRWLTARPERWRRLLVRLSGRPEAWQETAGQVFSESVYPDAKRYPPDVLLQLAAAVAHMDLTEQLGSVQCPVLMIAGERDPVVPVAHAREMADRLPKARLEVLPGVGHVPVVEAPDAVCALLERFLSVEKSLSV</sequence>
<dbReference type="GO" id="GO:0016787">
    <property type="term" value="F:hydrolase activity"/>
    <property type="evidence" value="ECO:0007669"/>
    <property type="project" value="UniProtKB-KW"/>
</dbReference>
<keyword evidence="4" id="KW-1185">Reference proteome</keyword>